<dbReference type="AlphaFoldDB" id="A0A0C3PA29"/>
<evidence type="ECO:0000313" key="2">
    <source>
        <dbReference type="EMBL" id="KIP01618.1"/>
    </source>
</evidence>
<name>A0A0C3PA29_PHLG1</name>
<feature type="compositionally biased region" description="Low complexity" evidence="1">
    <location>
        <begin position="98"/>
        <end position="116"/>
    </location>
</feature>
<dbReference type="Proteomes" id="UP000053257">
    <property type="component" value="Unassembled WGS sequence"/>
</dbReference>
<keyword evidence="3" id="KW-1185">Reference proteome</keyword>
<organism evidence="2 3">
    <name type="scientific">Phlebiopsis gigantea (strain 11061_1 CR5-6)</name>
    <name type="common">White-rot fungus</name>
    <name type="synonym">Peniophora gigantea</name>
    <dbReference type="NCBI Taxonomy" id="745531"/>
    <lineage>
        <taxon>Eukaryota</taxon>
        <taxon>Fungi</taxon>
        <taxon>Dikarya</taxon>
        <taxon>Basidiomycota</taxon>
        <taxon>Agaricomycotina</taxon>
        <taxon>Agaricomycetes</taxon>
        <taxon>Polyporales</taxon>
        <taxon>Phanerochaetaceae</taxon>
        <taxon>Phlebiopsis</taxon>
    </lineage>
</organism>
<evidence type="ECO:0000313" key="3">
    <source>
        <dbReference type="Proteomes" id="UP000053257"/>
    </source>
</evidence>
<feature type="region of interest" description="Disordered" evidence="1">
    <location>
        <begin position="57"/>
        <end position="117"/>
    </location>
</feature>
<accession>A0A0C3PA29</accession>
<dbReference type="HOGENOM" id="CLU_671042_0_0_1"/>
<reference evidence="2 3" key="1">
    <citation type="journal article" date="2014" name="PLoS Genet.">
        <title>Analysis of the Phlebiopsis gigantea genome, transcriptome and secretome provides insight into its pioneer colonization strategies of wood.</title>
        <authorList>
            <person name="Hori C."/>
            <person name="Ishida T."/>
            <person name="Igarashi K."/>
            <person name="Samejima M."/>
            <person name="Suzuki H."/>
            <person name="Master E."/>
            <person name="Ferreira P."/>
            <person name="Ruiz-Duenas F.J."/>
            <person name="Held B."/>
            <person name="Canessa P."/>
            <person name="Larrondo L.F."/>
            <person name="Schmoll M."/>
            <person name="Druzhinina I.S."/>
            <person name="Kubicek C.P."/>
            <person name="Gaskell J.A."/>
            <person name="Kersten P."/>
            <person name="St John F."/>
            <person name="Glasner J."/>
            <person name="Sabat G."/>
            <person name="Splinter BonDurant S."/>
            <person name="Syed K."/>
            <person name="Yadav J."/>
            <person name="Mgbeahuruike A.C."/>
            <person name="Kovalchuk A."/>
            <person name="Asiegbu F.O."/>
            <person name="Lackner G."/>
            <person name="Hoffmeister D."/>
            <person name="Rencoret J."/>
            <person name="Gutierrez A."/>
            <person name="Sun H."/>
            <person name="Lindquist E."/>
            <person name="Barry K."/>
            <person name="Riley R."/>
            <person name="Grigoriev I.V."/>
            <person name="Henrissat B."/>
            <person name="Kues U."/>
            <person name="Berka R.M."/>
            <person name="Martinez A.T."/>
            <person name="Covert S.F."/>
            <person name="Blanchette R.A."/>
            <person name="Cullen D."/>
        </authorList>
    </citation>
    <scope>NUCLEOTIDE SEQUENCE [LARGE SCALE GENOMIC DNA]</scope>
    <source>
        <strain evidence="2 3">11061_1 CR5-6</strain>
    </source>
</reference>
<protein>
    <submittedName>
        <fullName evidence="2">Uncharacterized protein</fullName>
    </submittedName>
</protein>
<gene>
    <name evidence="2" type="ORF">PHLGIDRAFT_17090</name>
</gene>
<sequence>MADPQQPPAVALTAAAPAKKGMRRLIAVKSSTAPPWKELCKEAHFMSKSLRTFTRSLKTHGRNPIPPYRHPEDRSDYDDNVIDVDLINAETGGSGVNTDDSGSTESGDSTDSSGIGTDDEHFEAYHARFLQRIESLFDEVIHNDENLDEQIVYITHAVRTNAAFNSPDAWEYGVVFAGRVYPTVLPRAELDAAHYSYYLDEFWLDIASSNPSSEFWHRPRSLIADCTPPNARVDVRTDKLVFSDQVLRRIIDCESTARKWIYIRRRTAEFLWVVYRGSFMTQLVRDLERPRALPSEAFAVVRASGGHLTGPPAGRNTAAPRRKVPQGIAVPVRSVAQLETPSSLPSGWLLRRRRANGCGPRIASTVGSRWTGAVDVGVGEGLSRAQWTAGLPRGNIGACRVWHWCMIQSA</sequence>
<dbReference type="EMBL" id="KN840759">
    <property type="protein sequence ID" value="KIP01618.1"/>
    <property type="molecule type" value="Genomic_DNA"/>
</dbReference>
<proteinExistence type="predicted"/>
<evidence type="ECO:0000256" key="1">
    <source>
        <dbReference type="SAM" id="MobiDB-lite"/>
    </source>
</evidence>